<gene>
    <name evidence="8" type="ORF">ACFQGB_12365</name>
</gene>
<dbReference type="RefSeq" id="WP_336350613.1">
    <property type="nucleotide sequence ID" value="NZ_JAZAQL010000002.1"/>
</dbReference>
<sequence>MSDDSGSSGARLAIAKRELAALRSEKTIVLALLIQLFVASFSSFLVVGLVSLYDPGAGQTYQLGVGLAGDGSDEIGAVLGDDEGVVVRRYPDSATALDAFQDREVDAVLVSNETVNGTLRVRAMVPEENIRTTIAVVQIREGMEELEHRLRLEYRDDLAAPPLHVPVRSGGSPYYGFTYTVLVPLLMFLPVFISGSIAVDSLTEESQRGTLELLRVAPVSMGDIVDSKLFATASLAPVQALAWLVLLGVNGTEVRNVSLLVLLVTGLSLAVVAFGVGIALWSSDRRQAQFLYSTGIIGAATLGGLLPEHPANTVARLAIGTTSRTTIAFAVLYVLLGLAAYVVVRLLVGRMDPERI</sequence>
<keyword evidence="2" id="KW-1003">Cell membrane</keyword>
<comment type="subcellular location">
    <subcellularLocation>
        <location evidence="1">Cell membrane</location>
        <topology evidence="1">Multi-pass membrane protein</topology>
    </subcellularLocation>
</comment>
<dbReference type="EMBL" id="JBHSXN010000002">
    <property type="protein sequence ID" value="MFC6953658.1"/>
    <property type="molecule type" value="Genomic_DNA"/>
</dbReference>
<accession>A0ABD5VIV7</accession>
<evidence type="ECO:0000259" key="7">
    <source>
        <dbReference type="Pfam" id="PF12698"/>
    </source>
</evidence>
<comment type="caution">
    <text evidence="8">The sequence shown here is derived from an EMBL/GenBank/DDBJ whole genome shotgun (WGS) entry which is preliminary data.</text>
</comment>
<evidence type="ECO:0000313" key="8">
    <source>
        <dbReference type="EMBL" id="MFC6953658.1"/>
    </source>
</evidence>
<feature type="transmembrane region" description="Helical" evidence="6">
    <location>
        <begin position="27"/>
        <end position="53"/>
    </location>
</feature>
<feature type="domain" description="ABC-2 type transporter transmembrane" evidence="7">
    <location>
        <begin position="69"/>
        <end position="296"/>
    </location>
</feature>
<dbReference type="Proteomes" id="UP001596395">
    <property type="component" value="Unassembled WGS sequence"/>
</dbReference>
<feature type="transmembrane region" description="Helical" evidence="6">
    <location>
        <begin position="259"/>
        <end position="281"/>
    </location>
</feature>
<evidence type="ECO:0000256" key="3">
    <source>
        <dbReference type="ARBA" id="ARBA00022692"/>
    </source>
</evidence>
<dbReference type="InterPro" id="IPR013525">
    <property type="entry name" value="ABC2_TM"/>
</dbReference>
<evidence type="ECO:0000256" key="1">
    <source>
        <dbReference type="ARBA" id="ARBA00004651"/>
    </source>
</evidence>
<dbReference type="Pfam" id="PF12698">
    <property type="entry name" value="ABC2_membrane_3"/>
    <property type="match status" value="1"/>
</dbReference>
<keyword evidence="4 6" id="KW-1133">Transmembrane helix</keyword>
<evidence type="ECO:0000256" key="6">
    <source>
        <dbReference type="SAM" id="Phobius"/>
    </source>
</evidence>
<keyword evidence="9" id="KW-1185">Reference proteome</keyword>
<dbReference type="InterPro" id="IPR051449">
    <property type="entry name" value="ABC-2_transporter_component"/>
</dbReference>
<dbReference type="AlphaFoldDB" id="A0ABD5VIV7"/>
<evidence type="ECO:0000256" key="5">
    <source>
        <dbReference type="ARBA" id="ARBA00023136"/>
    </source>
</evidence>
<keyword evidence="3 6" id="KW-0812">Transmembrane</keyword>
<feature type="transmembrane region" description="Helical" evidence="6">
    <location>
        <begin position="327"/>
        <end position="348"/>
    </location>
</feature>
<reference evidence="8 9" key="1">
    <citation type="journal article" date="2019" name="Int. J. Syst. Evol. Microbiol.">
        <title>The Global Catalogue of Microorganisms (GCM) 10K type strain sequencing project: providing services to taxonomists for standard genome sequencing and annotation.</title>
        <authorList>
            <consortium name="The Broad Institute Genomics Platform"/>
            <consortium name="The Broad Institute Genome Sequencing Center for Infectious Disease"/>
            <person name="Wu L."/>
            <person name="Ma J."/>
        </authorList>
    </citation>
    <scope>NUCLEOTIDE SEQUENCE [LARGE SCALE GENOMIC DNA]</scope>
    <source>
        <strain evidence="8 9">GX26</strain>
    </source>
</reference>
<evidence type="ECO:0000256" key="2">
    <source>
        <dbReference type="ARBA" id="ARBA00022475"/>
    </source>
</evidence>
<dbReference type="PANTHER" id="PTHR30294:SF29">
    <property type="entry name" value="MULTIDRUG ABC TRANSPORTER PERMEASE YBHS-RELATED"/>
    <property type="match status" value="1"/>
</dbReference>
<dbReference type="PANTHER" id="PTHR30294">
    <property type="entry name" value="MEMBRANE COMPONENT OF ABC TRANSPORTER YHHJ-RELATED"/>
    <property type="match status" value="1"/>
</dbReference>
<feature type="transmembrane region" description="Helical" evidence="6">
    <location>
        <begin position="290"/>
        <end position="307"/>
    </location>
</feature>
<evidence type="ECO:0000256" key="4">
    <source>
        <dbReference type="ARBA" id="ARBA00022989"/>
    </source>
</evidence>
<feature type="transmembrane region" description="Helical" evidence="6">
    <location>
        <begin position="229"/>
        <end position="247"/>
    </location>
</feature>
<proteinExistence type="predicted"/>
<name>A0ABD5VIV7_9EURY</name>
<feature type="transmembrane region" description="Helical" evidence="6">
    <location>
        <begin position="177"/>
        <end position="199"/>
    </location>
</feature>
<protein>
    <submittedName>
        <fullName evidence="8">ABC transporter permease</fullName>
    </submittedName>
</protein>
<keyword evidence="5 6" id="KW-0472">Membrane</keyword>
<organism evidence="8 9">
    <name type="scientific">Halorubellus litoreus</name>
    <dbReference type="NCBI Taxonomy" id="755308"/>
    <lineage>
        <taxon>Archaea</taxon>
        <taxon>Methanobacteriati</taxon>
        <taxon>Methanobacteriota</taxon>
        <taxon>Stenosarchaea group</taxon>
        <taxon>Halobacteria</taxon>
        <taxon>Halobacteriales</taxon>
        <taxon>Halorubellaceae</taxon>
        <taxon>Halorubellus</taxon>
    </lineage>
</organism>
<evidence type="ECO:0000313" key="9">
    <source>
        <dbReference type="Proteomes" id="UP001596395"/>
    </source>
</evidence>
<dbReference type="GO" id="GO:0005886">
    <property type="term" value="C:plasma membrane"/>
    <property type="evidence" value="ECO:0007669"/>
    <property type="project" value="UniProtKB-SubCell"/>
</dbReference>